<accession>A0A256LK83</accession>
<reference evidence="4 5" key="3">
    <citation type="submission" date="2017-09" db="EMBL/GenBank/DDBJ databases">
        <title>Tripartite evolution among Lactobacillus johnsonii, Lactobacillus taiwanensis, Lactobacillus reuteri and their rodent host.</title>
        <authorList>
            <person name="Wang T."/>
            <person name="Knowles S."/>
            <person name="Cheng C."/>
        </authorList>
    </citation>
    <scope>NUCLEOTIDE SEQUENCE [LARGE SCALE GENOMIC DNA]</scope>
    <source>
        <strain evidence="3 4">609q</strain>
        <strain evidence="2 5">609u</strain>
    </source>
</reference>
<dbReference type="EMBL" id="NGNX01000005">
    <property type="protein sequence ID" value="OYR93017.1"/>
    <property type="molecule type" value="Genomic_DNA"/>
</dbReference>
<evidence type="ECO:0000313" key="3">
    <source>
        <dbReference type="EMBL" id="OYR93017.1"/>
    </source>
</evidence>
<dbReference type="RefSeq" id="WP_094495867.1">
    <property type="nucleotide sequence ID" value="NZ_NGNV01000003.1"/>
</dbReference>
<sequence>MKVRKVKKVKRTSFIKRTGSFFKQIFSSLKKETIDGANLPDNREEHQKDIRLFVAVVSSMALFIVLVIFVNAGRLTFQTISRPGFNFFTQKIDDEKIFAQAINIAQNPLPFKWLIGIFVISFLGGFGLSKRLKFATKDVAYGQKGDERFTTEKELEKQYPIIPDHDDRSDE</sequence>
<reference evidence="2 5" key="2">
    <citation type="submission" date="2017-05" db="EMBL/GenBank/DDBJ databases">
        <authorList>
            <person name="Lin X.B."/>
            <person name="Stothard P."/>
            <person name="Tasseva G."/>
            <person name="Walter J."/>
        </authorList>
    </citation>
    <scope>NUCLEOTIDE SEQUENCE [LARGE SCALE GENOMIC DNA]</scope>
    <source>
        <strain evidence="2 5">609u</strain>
    </source>
</reference>
<feature type="transmembrane region" description="Helical" evidence="1">
    <location>
        <begin position="52"/>
        <end position="72"/>
    </location>
</feature>
<evidence type="ECO:0000313" key="5">
    <source>
        <dbReference type="Proteomes" id="UP000216316"/>
    </source>
</evidence>
<gene>
    <name evidence="2" type="ORF">CBF53_01140</name>
    <name evidence="3" type="ORF">CBF70_02115</name>
</gene>
<evidence type="ECO:0000256" key="1">
    <source>
        <dbReference type="SAM" id="Phobius"/>
    </source>
</evidence>
<comment type="caution">
    <text evidence="3">The sequence shown here is derived from an EMBL/GenBank/DDBJ whole genome shotgun (WGS) entry which is preliminary data.</text>
</comment>
<keyword evidence="1" id="KW-0472">Membrane</keyword>
<proteinExistence type="predicted"/>
<keyword evidence="5" id="KW-1185">Reference proteome</keyword>
<dbReference type="Proteomes" id="UP000215828">
    <property type="component" value="Unassembled WGS sequence"/>
</dbReference>
<evidence type="ECO:0000313" key="2">
    <source>
        <dbReference type="EMBL" id="OYR88945.1"/>
    </source>
</evidence>
<organism evidence="3 4">
    <name type="scientific">Lactobacillus taiwanensis</name>
    <dbReference type="NCBI Taxonomy" id="508451"/>
    <lineage>
        <taxon>Bacteria</taxon>
        <taxon>Bacillati</taxon>
        <taxon>Bacillota</taxon>
        <taxon>Bacilli</taxon>
        <taxon>Lactobacillales</taxon>
        <taxon>Lactobacillaceae</taxon>
        <taxon>Lactobacillus</taxon>
    </lineage>
</organism>
<feature type="transmembrane region" description="Helical" evidence="1">
    <location>
        <begin position="111"/>
        <end position="128"/>
    </location>
</feature>
<keyword evidence="1" id="KW-0812">Transmembrane</keyword>
<dbReference type="AlphaFoldDB" id="A0A256LK83"/>
<reference evidence="3 4" key="1">
    <citation type="submission" date="2017-04" db="EMBL/GenBank/DDBJ databases">
        <authorList>
            <person name="Afonso C.L."/>
            <person name="Miller P.J."/>
            <person name="Scott M.A."/>
            <person name="Spackman E."/>
            <person name="Goraichik I."/>
            <person name="Dimitrov K.M."/>
            <person name="Suarez D.L."/>
            <person name="Swayne D.E."/>
        </authorList>
    </citation>
    <scope>NUCLEOTIDE SEQUENCE [LARGE SCALE GENOMIC DNA]</scope>
    <source>
        <strain evidence="3 4">609q</strain>
    </source>
</reference>
<keyword evidence="1" id="KW-1133">Transmembrane helix</keyword>
<protein>
    <submittedName>
        <fullName evidence="3">Conjugal transfer protein TraG</fullName>
    </submittedName>
</protein>
<evidence type="ECO:0000313" key="4">
    <source>
        <dbReference type="Proteomes" id="UP000215828"/>
    </source>
</evidence>
<name>A0A256LK83_9LACO</name>
<dbReference type="EMBL" id="NGNV01000003">
    <property type="protein sequence ID" value="OYR88945.1"/>
    <property type="molecule type" value="Genomic_DNA"/>
</dbReference>
<dbReference type="Proteomes" id="UP000216316">
    <property type="component" value="Unassembled WGS sequence"/>
</dbReference>